<dbReference type="Proteomes" id="UP001500864">
    <property type="component" value="Unassembled WGS sequence"/>
</dbReference>
<dbReference type="EMBL" id="BAABIZ010000014">
    <property type="protein sequence ID" value="GAA5109316.1"/>
    <property type="molecule type" value="Genomic_DNA"/>
</dbReference>
<gene>
    <name evidence="1" type="ORF">GCM10023261_12110</name>
</gene>
<protein>
    <submittedName>
        <fullName evidence="1">Uncharacterized protein</fullName>
    </submittedName>
</protein>
<dbReference type="RefSeq" id="WP_345116632.1">
    <property type="nucleotide sequence ID" value="NZ_BAABIZ010000014.1"/>
</dbReference>
<reference evidence="2" key="1">
    <citation type="journal article" date="2019" name="Int. J. Syst. Evol. Microbiol.">
        <title>The Global Catalogue of Microorganisms (GCM) 10K type strain sequencing project: providing services to taxonomists for standard genome sequencing and annotation.</title>
        <authorList>
            <consortium name="The Broad Institute Genomics Platform"/>
            <consortium name="The Broad Institute Genome Sequencing Center for Infectious Disease"/>
            <person name="Wu L."/>
            <person name="Ma J."/>
        </authorList>
    </citation>
    <scope>NUCLEOTIDE SEQUENCE [LARGE SCALE GENOMIC DNA]</scope>
    <source>
        <strain evidence="2">JCM 17712</strain>
    </source>
</reference>
<comment type="caution">
    <text evidence="1">The sequence shown here is derived from an EMBL/GenBank/DDBJ whole genome shotgun (WGS) entry which is preliminary data.</text>
</comment>
<evidence type="ECO:0000313" key="1">
    <source>
        <dbReference type="EMBL" id="GAA5109316.1"/>
    </source>
</evidence>
<evidence type="ECO:0000313" key="2">
    <source>
        <dbReference type="Proteomes" id="UP001500864"/>
    </source>
</evidence>
<sequence>MKKLLIPLEWLSISDKVQRNPRLKKSDCFKTHVFPKMTILPHGDLTYQHKFMKANIEKIAFGSGLAFCF</sequence>
<accession>A0ABP9N8E6</accession>
<organism evidence="1 2">
    <name type="scientific">Bartonella jaculi</name>
    <dbReference type="NCBI Taxonomy" id="686226"/>
    <lineage>
        <taxon>Bacteria</taxon>
        <taxon>Pseudomonadati</taxon>
        <taxon>Pseudomonadota</taxon>
        <taxon>Alphaproteobacteria</taxon>
        <taxon>Hyphomicrobiales</taxon>
        <taxon>Bartonellaceae</taxon>
        <taxon>Bartonella</taxon>
    </lineage>
</organism>
<keyword evidence="2" id="KW-1185">Reference proteome</keyword>
<name>A0ABP9N8E6_9HYPH</name>
<proteinExistence type="predicted"/>